<dbReference type="InterPro" id="IPR009075">
    <property type="entry name" value="AcylCo_DH/oxidase_C"/>
</dbReference>
<comment type="similarity">
    <text evidence="2 10">Belongs to the acyl-CoA dehydrogenase family.</text>
</comment>
<evidence type="ECO:0000256" key="10">
    <source>
        <dbReference type="RuleBase" id="RU362125"/>
    </source>
</evidence>
<dbReference type="InterPro" id="IPR013786">
    <property type="entry name" value="AcylCoA_DH/ox_N"/>
</dbReference>
<dbReference type="Pfam" id="PF02771">
    <property type="entry name" value="Acyl-CoA_dh_N"/>
    <property type="match status" value="1"/>
</dbReference>
<feature type="domain" description="Acetyl-CoA dehydrogenase-like C-terminal" evidence="14">
    <location>
        <begin position="467"/>
        <end position="599"/>
    </location>
</feature>
<dbReference type="InterPro" id="IPR037069">
    <property type="entry name" value="AcylCoA_DH/ox_N_sf"/>
</dbReference>
<dbReference type="EMBL" id="CP101527">
    <property type="protein sequence ID" value="UZW75259.1"/>
    <property type="molecule type" value="Genomic_DNA"/>
</dbReference>
<dbReference type="Proteomes" id="UP001164472">
    <property type="component" value="Chromosome"/>
</dbReference>
<proteinExistence type="inferred from homology"/>
<keyword evidence="3 10" id="KW-0285">Flavoprotein</keyword>
<evidence type="ECO:0000256" key="2">
    <source>
        <dbReference type="ARBA" id="ARBA00009347"/>
    </source>
</evidence>
<dbReference type="SUPFAM" id="SSF47203">
    <property type="entry name" value="Acyl-CoA dehydrogenase C-terminal domain-like"/>
    <property type="match status" value="1"/>
</dbReference>
<dbReference type="Gene3D" id="1.10.540.10">
    <property type="entry name" value="Acyl-CoA dehydrogenase/oxidase, N-terminal domain"/>
    <property type="match status" value="1"/>
</dbReference>
<reference evidence="15" key="1">
    <citation type="submission" date="2022-07" db="EMBL/GenBank/DDBJ databases">
        <title>Alkalimarinus sp. nov., isolated from gut of a Alitta virens.</title>
        <authorList>
            <person name="Yang A.I."/>
            <person name="Shin N.-R."/>
        </authorList>
    </citation>
    <scope>NUCLEOTIDE SEQUENCE</scope>
    <source>
        <strain evidence="15">FA028</strain>
    </source>
</reference>
<dbReference type="InterPro" id="IPR009100">
    <property type="entry name" value="AcylCoA_DH/oxidase_NM_dom_sf"/>
</dbReference>
<dbReference type="FunFam" id="2.40.110.10:FF:000031">
    <property type="entry name" value="Acyl-CoA dehydrogenase, putative"/>
    <property type="match status" value="1"/>
</dbReference>
<comment type="catalytic activity">
    <reaction evidence="6">
        <text>3-(methylsulfanyl)propanoyl-CoA + oxidized [electron-transfer flavoprotein] + H(+) = 3-(methylsulfanyl)acryloyl-CoA + reduced [electron-transfer flavoprotein]</text>
        <dbReference type="Rhea" id="RHEA:52612"/>
        <dbReference type="Rhea" id="RHEA-COMP:10685"/>
        <dbReference type="Rhea" id="RHEA-COMP:10686"/>
        <dbReference type="ChEBI" id="CHEBI:15378"/>
        <dbReference type="ChEBI" id="CHEBI:57692"/>
        <dbReference type="ChEBI" id="CHEBI:58307"/>
        <dbReference type="ChEBI" id="CHEBI:82815"/>
        <dbReference type="ChEBI" id="CHEBI:84994"/>
        <dbReference type="EC" id="1.3.99.41"/>
    </reaction>
    <physiologicalReaction direction="left-to-right" evidence="6">
        <dbReference type="Rhea" id="RHEA:52613"/>
    </physiologicalReaction>
</comment>
<dbReference type="KEGG" id="asem:NNL22_01240"/>
<dbReference type="Pfam" id="PF02770">
    <property type="entry name" value="Acyl-CoA_dh_M"/>
    <property type="match status" value="1"/>
</dbReference>
<name>A0A9E8KQ04_9ALTE</name>
<evidence type="ECO:0000256" key="5">
    <source>
        <dbReference type="ARBA" id="ARBA00023002"/>
    </source>
</evidence>
<dbReference type="PANTHER" id="PTHR42803">
    <property type="entry name" value="ACYL-COA DEHYDROGENASE"/>
    <property type="match status" value="1"/>
</dbReference>
<dbReference type="EC" id="1.3.99.41" evidence="8"/>
<dbReference type="InterPro" id="IPR025878">
    <property type="entry name" value="Acyl-CoA_dh-like_C_dom"/>
</dbReference>
<evidence type="ECO:0000259" key="12">
    <source>
        <dbReference type="Pfam" id="PF02770"/>
    </source>
</evidence>
<dbReference type="InterPro" id="IPR046373">
    <property type="entry name" value="Acyl-CoA_Oxase/DH_mid-dom_sf"/>
</dbReference>
<feature type="domain" description="Acyl-CoA dehydrogenase/oxidase N-terminal" evidence="13">
    <location>
        <begin position="80"/>
        <end position="157"/>
    </location>
</feature>
<dbReference type="Gene3D" id="2.40.110.10">
    <property type="entry name" value="Butyryl-CoA Dehydrogenase, subunit A, domain 2"/>
    <property type="match status" value="1"/>
</dbReference>
<dbReference type="AlphaFoldDB" id="A0A9E8KQ04"/>
<feature type="domain" description="Acyl-CoA dehydrogenase/oxidase C-terminal" evidence="11">
    <location>
        <begin position="282"/>
        <end position="450"/>
    </location>
</feature>
<dbReference type="Pfam" id="PF12806">
    <property type="entry name" value="Acyl-CoA_dh_C"/>
    <property type="match status" value="1"/>
</dbReference>
<keyword evidence="4 10" id="KW-0274">FAD</keyword>
<dbReference type="InterPro" id="IPR036250">
    <property type="entry name" value="AcylCo_DH-like_C"/>
</dbReference>
<feature type="domain" description="Acyl-CoA oxidase/dehydrogenase middle" evidence="12">
    <location>
        <begin position="162"/>
        <end position="271"/>
    </location>
</feature>
<dbReference type="PANTHER" id="PTHR42803:SF1">
    <property type="entry name" value="BROAD-SPECIFICITY LINEAR ACYL-COA DEHYDROGENASE FADE5"/>
    <property type="match status" value="1"/>
</dbReference>
<evidence type="ECO:0000256" key="3">
    <source>
        <dbReference type="ARBA" id="ARBA00022630"/>
    </source>
</evidence>
<evidence type="ECO:0000259" key="13">
    <source>
        <dbReference type="Pfam" id="PF02771"/>
    </source>
</evidence>
<dbReference type="FunFam" id="1.10.540.10:FF:000080">
    <property type="entry name" value="Probable acyl-coA dehydrogenase"/>
    <property type="match status" value="1"/>
</dbReference>
<sequence length="607" mass="67372">MPEYKTPMRDMKFVFNELLQTQKHYQTIPTGEEATPDMVDAILEECAKLSEEVLSPLNQVGDKEGCKLVDGQVITPTGFKDAYNQYIAGGWQGMSHPVEYGGQGLPLSLGVLKSEMISTANWSWGMYPGLSMGAMNTVYLHGNEEQKRIYLTKLTEGTWTGSMCLTEPQCGTDLGQVKTKAELNEDGSYKITGTKIFISAGDHDLTDNIVHIVLARLPDAPKGTRGISLFIVPKHLPDASGNTGEFNNVNVGSLEEKMGIKGSSTCVMNFDGAKGFLIGPPNKGLECMFTFMNTARIGTGLQGCAAAELSFQGALAYAKDRLSMRSLSGKKAPDKVADPIIVHPDVRRMLLTQKAFAEGGRAMIYYAAHKADFLIDDSNEEKQARADDDLGFLTPIIKAFLTETGYESANLGMQVFGGHGYIKEWGMEQIVRDTRISMLYEGTTGIQALDLLGRKILLDKGAAFRRFSKEVSQYCKGKSPYVTGKSRGKMKDMISELTWLNRQWNFVALRLVFNAMRNKDEVGSASVDFLMYSGYIVMAYFWAMMAEKAYEQLAKGAEEDKDFYRAKIQTAEFYFARILPRTKTHYATMMSGSKNLMQIEDEHFAFA</sequence>
<dbReference type="Gene3D" id="1.20.140.10">
    <property type="entry name" value="Butyryl-CoA Dehydrogenase, subunit A, domain 3"/>
    <property type="match status" value="1"/>
</dbReference>
<accession>A0A9E8KQ04</accession>
<evidence type="ECO:0000256" key="7">
    <source>
        <dbReference type="ARBA" id="ARBA00058683"/>
    </source>
</evidence>
<dbReference type="InterPro" id="IPR052166">
    <property type="entry name" value="Diverse_Acyl-CoA_DH"/>
</dbReference>
<evidence type="ECO:0000256" key="9">
    <source>
        <dbReference type="ARBA" id="ARBA00069043"/>
    </source>
</evidence>
<dbReference type="Pfam" id="PF00441">
    <property type="entry name" value="Acyl-CoA_dh_1"/>
    <property type="match status" value="1"/>
</dbReference>
<comment type="function">
    <text evidence="7">Involved in the assimilation of dimethylsulphoniopropionate (DMSP), an important compound in the fixation of carbon in marine phytoplankton, by mediating the conversion of 3-(methylthio)propanoyl-CoA (MMPA-CoA) to 3-(methylthio)acryloyl-CoA (MTA-CoA).</text>
</comment>
<gene>
    <name evidence="15" type="ORF">NNL22_01240</name>
</gene>
<dbReference type="InterPro" id="IPR006091">
    <property type="entry name" value="Acyl-CoA_Oxase/DH_mid-dom"/>
</dbReference>
<evidence type="ECO:0000256" key="4">
    <source>
        <dbReference type="ARBA" id="ARBA00022827"/>
    </source>
</evidence>
<dbReference type="GO" id="GO:0016627">
    <property type="term" value="F:oxidoreductase activity, acting on the CH-CH group of donors"/>
    <property type="evidence" value="ECO:0007669"/>
    <property type="project" value="InterPro"/>
</dbReference>
<keyword evidence="5 10" id="KW-0560">Oxidoreductase</keyword>
<evidence type="ECO:0000256" key="8">
    <source>
        <dbReference type="ARBA" id="ARBA00066694"/>
    </source>
</evidence>
<evidence type="ECO:0000313" key="15">
    <source>
        <dbReference type="EMBL" id="UZW75259.1"/>
    </source>
</evidence>
<dbReference type="RefSeq" id="WP_251810904.1">
    <property type="nucleotide sequence ID" value="NZ_CP101527.1"/>
</dbReference>
<evidence type="ECO:0000313" key="16">
    <source>
        <dbReference type="Proteomes" id="UP001164472"/>
    </source>
</evidence>
<evidence type="ECO:0000259" key="14">
    <source>
        <dbReference type="Pfam" id="PF12806"/>
    </source>
</evidence>
<evidence type="ECO:0000256" key="1">
    <source>
        <dbReference type="ARBA" id="ARBA00001974"/>
    </source>
</evidence>
<organism evidence="15 16">
    <name type="scientific">Alkalimarinus sediminis</name>
    <dbReference type="NCBI Taxonomy" id="1632866"/>
    <lineage>
        <taxon>Bacteria</taxon>
        <taxon>Pseudomonadati</taxon>
        <taxon>Pseudomonadota</taxon>
        <taxon>Gammaproteobacteria</taxon>
        <taxon>Alteromonadales</taxon>
        <taxon>Alteromonadaceae</taxon>
        <taxon>Alkalimarinus</taxon>
    </lineage>
</organism>
<evidence type="ECO:0000259" key="11">
    <source>
        <dbReference type="Pfam" id="PF00441"/>
    </source>
</evidence>
<dbReference type="SUPFAM" id="SSF56645">
    <property type="entry name" value="Acyl-CoA dehydrogenase NM domain-like"/>
    <property type="match status" value="1"/>
</dbReference>
<comment type="cofactor">
    <cofactor evidence="1 10">
        <name>FAD</name>
        <dbReference type="ChEBI" id="CHEBI:57692"/>
    </cofactor>
</comment>
<evidence type="ECO:0000256" key="6">
    <source>
        <dbReference type="ARBA" id="ARBA00051388"/>
    </source>
</evidence>
<dbReference type="GO" id="GO:0050660">
    <property type="term" value="F:flavin adenine dinucleotide binding"/>
    <property type="evidence" value="ECO:0007669"/>
    <property type="project" value="InterPro"/>
</dbReference>
<keyword evidence="16" id="KW-1185">Reference proteome</keyword>
<protein>
    <recommendedName>
        <fullName evidence="9">3-methylmercaptopropionyl-CoA dehydrogenase</fullName>
        <ecNumber evidence="8">1.3.99.41</ecNumber>
    </recommendedName>
</protein>